<feature type="compositionally biased region" description="Polar residues" evidence="7">
    <location>
        <begin position="16"/>
        <end position="25"/>
    </location>
</feature>
<feature type="compositionally biased region" description="Acidic residues" evidence="7">
    <location>
        <begin position="140"/>
        <end position="158"/>
    </location>
</feature>
<dbReference type="Gene3D" id="2.40.128.20">
    <property type="match status" value="1"/>
</dbReference>
<feature type="compositionally biased region" description="Basic and acidic residues" evidence="7">
    <location>
        <begin position="64"/>
        <end position="73"/>
    </location>
</feature>
<evidence type="ECO:0000256" key="4">
    <source>
        <dbReference type="ARBA" id="ARBA00063969"/>
    </source>
</evidence>
<dbReference type="SMART" id="SM00028">
    <property type="entry name" value="TPR"/>
    <property type="match status" value="3"/>
</dbReference>
<evidence type="ECO:0000313" key="8">
    <source>
        <dbReference type="Ensembl" id="ENSOKIP00005087413.1"/>
    </source>
</evidence>
<evidence type="ECO:0000256" key="1">
    <source>
        <dbReference type="ARBA" id="ARBA00022553"/>
    </source>
</evidence>
<protein>
    <recommendedName>
        <fullName evidence="5">Tetratricopeptide repeat protein 1</fullName>
    </recommendedName>
</protein>
<evidence type="ECO:0000256" key="6">
    <source>
        <dbReference type="PROSITE-ProRule" id="PRU00339"/>
    </source>
</evidence>
<dbReference type="InterPro" id="IPR052769">
    <property type="entry name" value="TPR_domain_protein"/>
</dbReference>
<proteinExistence type="predicted"/>
<dbReference type="Ensembl" id="ENSOKIT00005093478.1">
    <property type="protein sequence ID" value="ENSOKIP00005087413.1"/>
    <property type="gene ID" value="ENSOKIG00005038148.1"/>
</dbReference>
<dbReference type="SUPFAM" id="SSF50814">
    <property type="entry name" value="Lipocalins"/>
    <property type="match status" value="1"/>
</dbReference>
<evidence type="ECO:0000256" key="2">
    <source>
        <dbReference type="ARBA" id="ARBA00022737"/>
    </source>
</evidence>
<dbReference type="PANTHER" id="PTHR46014">
    <property type="entry name" value="TETRATRICOPEPTIDE REPEAT PROTEIN 1"/>
    <property type="match status" value="1"/>
</dbReference>
<comment type="subunit">
    <text evidence="4">Interacts with the GAP domain of NF1. Interacts (via TPR repeats) with HSP90AA1 and HSPA8.</text>
</comment>
<dbReference type="Gene3D" id="1.25.40.10">
    <property type="entry name" value="Tetratricopeptide repeat domain"/>
    <property type="match status" value="1"/>
</dbReference>
<keyword evidence="9" id="KW-1185">Reference proteome</keyword>
<name>A0A8C7MYE1_ONCKI</name>
<dbReference type="PROSITE" id="PS50293">
    <property type="entry name" value="TPR_REGION"/>
    <property type="match status" value="1"/>
</dbReference>
<dbReference type="AlphaFoldDB" id="A0A8C7MYE1"/>
<feature type="repeat" description="TPR" evidence="6">
    <location>
        <begin position="253"/>
        <end position="286"/>
    </location>
</feature>
<dbReference type="FunFam" id="1.25.40.10:FF:000367">
    <property type="entry name" value="Tetratricopeptide repeat domain 1"/>
    <property type="match status" value="1"/>
</dbReference>
<gene>
    <name evidence="8" type="primary">TTC1</name>
    <name evidence="8" type="synonym">LOC109873067</name>
</gene>
<dbReference type="GeneTree" id="ENSGT00940000157213"/>
<feature type="compositionally biased region" description="Basic and acidic residues" evidence="7">
    <location>
        <begin position="1"/>
        <end position="13"/>
    </location>
</feature>
<organism evidence="8 9">
    <name type="scientific">Oncorhynchus kisutch</name>
    <name type="common">Coho salmon</name>
    <name type="synonym">Salmo kisutch</name>
    <dbReference type="NCBI Taxonomy" id="8019"/>
    <lineage>
        <taxon>Eukaryota</taxon>
        <taxon>Metazoa</taxon>
        <taxon>Chordata</taxon>
        <taxon>Craniata</taxon>
        <taxon>Vertebrata</taxon>
        <taxon>Euteleostomi</taxon>
        <taxon>Actinopterygii</taxon>
        <taxon>Neopterygii</taxon>
        <taxon>Teleostei</taxon>
        <taxon>Protacanthopterygii</taxon>
        <taxon>Salmoniformes</taxon>
        <taxon>Salmonidae</taxon>
        <taxon>Salmoninae</taxon>
        <taxon>Oncorhynchus</taxon>
    </lineage>
</organism>
<feature type="compositionally biased region" description="Polar residues" evidence="7">
    <location>
        <begin position="80"/>
        <end position="89"/>
    </location>
</feature>
<feature type="region of interest" description="Disordered" evidence="7">
    <location>
        <begin position="58"/>
        <end position="197"/>
    </location>
</feature>
<evidence type="ECO:0000313" key="9">
    <source>
        <dbReference type="Proteomes" id="UP000694557"/>
    </source>
</evidence>
<dbReference type="InterPro" id="IPR012674">
    <property type="entry name" value="Calycin"/>
</dbReference>
<sequence length="456" mass="51522">MESSADKQSEALLDRMTNSQTNVRVSEQHECPDGQSTAAHRGTEQGDDAFFDCVESLNGADGSMGDRQRRTDCSEAPSLFQETEGCSPNTEKKHVNTELGGEEAELSGARTTLLGGEEEEGKETWDECTEEDKSMAVEGGDSDTELNEEENAPPEFDEEYLRQVEKDMTEEETESRREESMSLKDKGNSQFKSGEHTEAEESYTAALGLCPVCSSKERAILFSNRAAARLHLDKNERAIADCTKAIELNPNYMRAILRRAELYEKTDKLDEALEDYKAALEKDPDLPSAREACMRLPQQIHERNEKLKDDMMGKLKDLGNMFLRPFGLSTSNFQWETETQEGYEEFCKLVGIPDDIIEKGRDYKLITEVVQNGNEFSWSQLYPTNKSVTNKFVIDQECDMETIGGKKFKATVTMEGGKLSTKFPKYHHTSEISGGKLIEVKVSLWQKMVYIRRDDK</sequence>
<reference evidence="8" key="1">
    <citation type="submission" date="2025-08" db="UniProtKB">
        <authorList>
            <consortium name="Ensembl"/>
        </authorList>
    </citation>
    <scope>IDENTIFICATION</scope>
</reference>
<feature type="compositionally biased region" description="Basic and acidic residues" evidence="7">
    <location>
        <begin position="174"/>
        <end position="197"/>
    </location>
</feature>
<feature type="region of interest" description="Disordered" evidence="7">
    <location>
        <begin position="1"/>
        <end position="44"/>
    </location>
</feature>
<dbReference type="InterPro" id="IPR011990">
    <property type="entry name" value="TPR-like_helical_dom_sf"/>
</dbReference>
<dbReference type="Proteomes" id="UP000694557">
    <property type="component" value="Unassembled WGS sequence"/>
</dbReference>
<keyword evidence="3 6" id="KW-0802">TPR repeat</keyword>
<evidence type="ECO:0000256" key="7">
    <source>
        <dbReference type="SAM" id="MobiDB-lite"/>
    </source>
</evidence>
<keyword evidence="1" id="KW-0597">Phosphoprotein</keyword>
<dbReference type="SUPFAM" id="SSF48452">
    <property type="entry name" value="TPR-like"/>
    <property type="match status" value="1"/>
</dbReference>
<evidence type="ECO:0000256" key="5">
    <source>
        <dbReference type="ARBA" id="ARBA00067165"/>
    </source>
</evidence>
<feature type="compositionally biased region" description="Low complexity" evidence="7">
    <location>
        <begin position="106"/>
        <end position="115"/>
    </location>
</feature>
<dbReference type="PROSITE" id="PS50005">
    <property type="entry name" value="TPR"/>
    <property type="match status" value="1"/>
</dbReference>
<dbReference type="Pfam" id="PF14651">
    <property type="entry name" value="Lipocalin_7"/>
    <property type="match status" value="1"/>
</dbReference>
<feature type="compositionally biased region" description="Acidic residues" evidence="7">
    <location>
        <begin position="116"/>
        <end position="130"/>
    </location>
</feature>
<dbReference type="InterPro" id="IPR019734">
    <property type="entry name" value="TPR_rpt"/>
</dbReference>
<dbReference type="Pfam" id="PF13432">
    <property type="entry name" value="TPR_16"/>
    <property type="match status" value="1"/>
</dbReference>
<dbReference type="PANTHER" id="PTHR46014:SF1">
    <property type="entry name" value="TETRATRICOPEPTIDE REPEAT PROTEIN 1"/>
    <property type="match status" value="1"/>
</dbReference>
<evidence type="ECO:0000256" key="3">
    <source>
        <dbReference type="ARBA" id="ARBA00022803"/>
    </source>
</evidence>
<keyword evidence="2" id="KW-0677">Repeat</keyword>
<reference evidence="8" key="2">
    <citation type="submission" date="2025-09" db="UniProtKB">
        <authorList>
            <consortium name="Ensembl"/>
        </authorList>
    </citation>
    <scope>IDENTIFICATION</scope>
</reference>
<accession>A0A8C7MYE1</accession>